<gene>
    <name evidence="1" type="ORF">DQ393_10015</name>
</gene>
<accession>A0A329YER9</accession>
<evidence type="ECO:0000313" key="2">
    <source>
        <dbReference type="Proteomes" id="UP000251205"/>
    </source>
</evidence>
<dbReference type="EMBL" id="QMKK01000025">
    <property type="protein sequence ID" value="RAX41916.1"/>
    <property type="molecule type" value="Genomic_DNA"/>
</dbReference>
<evidence type="ECO:0000313" key="1">
    <source>
        <dbReference type="EMBL" id="RAX41916.1"/>
    </source>
</evidence>
<proteinExistence type="predicted"/>
<comment type="caution">
    <text evidence="1">The sequence shown here is derived from an EMBL/GenBank/DDBJ whole genome shotgun (WGS) entry which is preliminary data.</text>
</comment>
<dbReference type="OrthoDB" id="8389263at2"/>
<organism evidence="1 2">
    <name type="scientific">Rhizobium tropici</name>
    <dbReference type="NCBI Taxonomy" id="398"/>
    <lineage>
        <taxon>Bacteria</taxon>
        <taxon>Pseudomonadati</taxon>
        <taxon>Pseudomonadota</taxon>
        <taxon>Alphaproteobacteria</taxon>
        <taxon>Hyphomicrobiales</taxon>
        <taxon>Rhizobiaceae</taxon>
        <taxon>Rhizobium/Agrobacterium group</taxon>
        <taxon>Rhizobium</taxon>
    </lineage>
</organism>
<dbReference type="Proteomes" id="UP000251205">
    <property type="component" value="Unassembled WGS sequence"/>
</dbReference>
<reference evidence="1 2" key="1">
    <citation type="submission" date="2018-06" db="EMBL/GenBank/DDBJ databases">
        <title>Whole Genome Sequence of an efficient microsymbiont, Rhizobium tropici.</title>
        <authorList>
            <person name="Srinivasan R."/>
            <person name="Singh H.V."/>
            <person name="Srivastava R."/>
            <person name="Kumari B."/>
            <person name="Radhakrishna A."/>
        </authorList>
    </citation>
    <scope>NUCLEOTIDE SEQUENCE [LARGE SCALE GENOMIC DNA]</scope>
    <source>
        <strain evidence="1 2">IGFRI Rhizo-19</strain>
    </source>
</reference>
<name>A0A329YER9_RHITR</name>
<dbReference type="AlphaFoldDB" id="A0A329YER9"/>
<sequence>MDGKSRGSDEARPLFRAIKKAPSGACLPRMGAFAGWLHHPAHAPSYHYENECRVHGIRANRKVA</sequence>
<protein>
    <submittedName>
        <fullName evidence="1">Uncharacterized protein</fullName>
    </submittedName>
</protein>